<feature type="compositionally biased region" description="Polar residues" evidence="1">
    <location>
        <begin position="1370"/>
        <end position="1381"/>
    </location>
</feature>
<dbReference type="OrthoDB" id="6514358at2759"/>
<feature type="region of interest" description="Disordered" evidence="1">
    <location>
        <begin position="605"/>
        <end position="660"/>
    </location>
</feature>
<feature type="compositionally biased region" description="Basic and acidic residues" evidence="1">
    <location>
        <begin position="811"/>
        <end position="827"/>
    </location>
</feature>
<feature type="compositionally biased region" description="Basic and acidic residues" evidence="1">
    <location>
        <begin position="1026"/>
        <end position="1045"/>
    </location>
</feature>
<evidence type="ECO:0000256" key="1">
    <source>
        <dbReference type="SAM" id="MobiDB-lite"/>
    </source>
</evidence>
<protein>
    <submittedName>
        <fullName evidence="4">EGF-like domain-containing protein</fullName>
    </submittedName>
</protein>
<feature type="region of interest" description="Disordered" evidence="1">
    <location>
        <begin position="1355"/>
        <end position="1411"/>
    </location>
</feature>
<dbReference type="Proteomes" id="UP000274131">
    <property type="component" value="Unassembled WGS sequence"/>
</dbReference>
<feature type="compositionally biased region" description="Basic and acidic residues" evidence="1">
    <location>
        <begin position="1074"/>
        <end position="1092"/>
    </location>
</feature>
<dbReference type="EMBL" id="UXUI01007148">
    <property type="protein sequence ID" value="VDD85760.1"/>
    <property type="molecule type" value="Genomic_DNA"/>
</dbReference>
<feature type="compositionally biased region" description="Basic and acidic residues" evidence="1">
    <location>
        <begin position="606"/>
        <end position="621"/>
    </location>
</feature>
<proteinExistence type="predicted"/>
<feature type="compositionally biased region" description="Basic and acidic residues" evidence="1">
    <location>
        <begin position="636"/>
        <end position="660"/>
    </location>
</feature>
<evidence type="ECO:0000313" key="2">
    <source>
        <dbReference type="EMBL" id="VDD85760.1"/>
    </source>
</evidence>
<feature type="compositionally biased region" description="Basic and acidic residues" evidence="1">
    <location>
        <begin position="1241"/>
        <end position="1253"/>
    </location>
</feature>
<organism evidence="4">
    <name type="scientific">Enterobius vermicularis</name>
    <name type="common">Human pinworm</name>
    <dbReference type="NCBI Taxonomy" id="51028"/>
    <lineage>
        <taxon>Eukaryota</taxon>
        <taxon>Metazoa</taxon>
        <taxon>Ecdysozoa</taxon>
        <taxon>Nematoda</taxon>
        <taxon>Chromadorea</taxon>
        <taxon>Rhabditida</taxon>
        <taxon>Spirurina</taxon>
        <taxon>Oxyuridomorpha</taxon>
        <taxon>Oxyuroidea</taxon>
        <taxon>Oxyuridae</taxon>
        <taxon>Enterobius</taxon>
    </lineage>
</organism>
<name>A0A0N4UUV8_ENTVE</name>
<evidence type="ECO:0000313" key="3">
    <source>
        <dbReference type="Proteomes" id="UP000274131"/>
    </source>
</evidence>
<feature type="compositionally biased region" description="Low complexity" evidence="1">
    <location>
        <begin position="441"/>
        <end position="451"/>
    </location>
</feature>
<feature type="compositionally biased region" description="Polar residues" evidence="1">
    <location>
        <begin position="770"/>
        <end position="790"/>
    </location>
</feature>
<sequence>MIKICKYSTLRYVYFHSLFVVCFPGHYHCGKYCVDLAYAPQCLVNPRCDGSSTAPRFCPLIKEKLCTVNGSIPCKGYGECIFLKWVDQGKVSCLDRSDSDSEYTSAFAFISDDTDVPKTNIWQPQLLPSVETNTEPNFEEHHTTPMWPFIGTSNIIYETDTTDAVETTRSTTAVHSQPITVTEPVFIPVTETQLVYSTNLEVVSAKISVVTAAAATHTTKNLKTAPIRLTMEPVSSFGQQDHYTSTTTKLESSTSYNFLTTTTTVFDRERSEACKRSILNEAEAVVEKPFCQCKLSQAIDVNGICQDADNGFFGAAVYDLCGGVGLTQKQQAILIIYQLSKTMPYSICISKSDHPAVVSVVCKDCQFQEVLRNYHSDASDIIKLDFTDLQHVLCKDKTLNDCDPHASCHVDGISYKCVCPGTMNDTSNGTGRKCQKLMIASTTSTKSQKSSRLARDTNSRISPTEDGSRSSATLPDGGDSETNRSKNSSKLGDFLDQTVLPSLSDDTKDRMSHSRSMPSSMGKQITEAEVHHVPLNDDTISRSSANSNSNPTMWNAFKVLGNQYIKGSATRRSSSSSLYRLLKERDFKISKSPVTVSAAIQRIKSKNHEHSTADAEGHCKEEEEENNMTSSSFAANHDEASTSHLEDLRSDSHKIEHKTISEGKKKVSDLAHNLKLISVIGSNFRRKKKSKKAAQDSKNAHDIEQEVKTETKITEKDENSLQTLFAENPAMCLSGDESGEPETLNSDSEQKKQENNIQEEDSAHRHSSIKDSASTATPSFPENSTVQQVPVRNEESNEEQKSAPANDNESNDLHKSENPVLVKHAEQPSEQSPTSISATTTLTAPVSELSPALLAESSATPASTETPELLLPAESTAPPESAGLAGSPPTTTTETMITTDKELTVSSENLFEKKNEGDDLNPKSESHHTRSPSPCKSPKSKIKALSVIIPVSHYGKAKYLKNVEKVEEIRHEFLEADSAETATSESSEVDFTIISVPKGVYPTAESIPIEAIIEECHSLSTNAKNKQTDTEEAPDKIGLSKEHSAEAVPSENDLPEEGNTLGENTSVVEEDSKEETNHRCEEASEKVEKQETPENLKIPEKVRTFQKIRLTGFLKSVHQTKKLLQSKSPEEEITLAQLQLEHEGEEIPLGIHFLKAQDLRKPFLRYMSEGNNRMAGSSSGDRITAISCPNTSRLDLKNLPKLSGNFSNSFTTRLKRVTAPKAEDITEKLMLPKLKKTSNGNEKDSDSDSQEKEVLDALTNQTSSNLKKDAHEIENCGEVDLDTDEFRQKARNKFRERLQEKLQLSIESLSSDDLDPTRTSPTAKRQCKKTMDKPLSSRRLLHSVEREFKVKPPHLHSILSHRSSSRSSLDTLSKARSTPGRTTPVIKRKIEHKREKSQTARSHPPTASIGGRKWNLISTFSTSENKGIGFPKHLPLAFETPTKLTITTDETKVTVSSARNRSKKGFEHATIIRPINTARSVGGRSSGKLTAFEEDSEVETVRERRPTLAKEDLWWTK</sequence>
<feature type="region of interest" description="Disordered" evidence="1">
    <location>
        <begin position="731"/>
        <end position="939"/>
    </location>
</feature>
<feature type="region of interest" description="Disordered" evidence="1">
    <location>
        <begin position="1022"/>
        <end position="1092"/>
    </location>
</feature>
<feature type="compositionally biased region" description="Low complexity" evidence="1">
    <location>
        <begin position="1355"/>
        <end position="1369"/>
    </location>
</feature>
<feature type="compositionally biased region" description="Basic and acidic residues" evidence="1">
    <location>
        <begin position="910"/>
        <end position="928"/>
    </location>
</feature>
<feature type="compositionally biased region" description="Basic and acidic residues" evidence="1">
    <location>
        <begin position="693"/>
        <end position="719"/>
    </location>
</feature>
<feature type="region of interest" description="Disordered" evidence="1">
    <location>
        <begin position="685"/>
        <end position="719"/>
    </location>
</feature>
<feature type="region of interest" description="Disordered" evidence="1">
    <location>
        <begin position="1309"/>
        <end position="1336"/>
    </location>
</feature>
<evidence type="ECO:0000313" key="4">
    <source>
        <dbReference type="WBParaSite" id="EVEC_0000119501-mRNA-1"/>
    </source>
</evidence>
<reference evidence="4" key="1">
    <citation type="submission" date="2016-04" db="UniProtKB">
        <authorList>
            <consortium name="WormBaseParasite"/>
        </authorList>
    </citation>
    <scope>IDENTIFICATION</scope>
</reference>
<accession>A0A0N4UUV8</accession>
<feature type="region of interest" description="Disordered" evidence="1">
    <location>
        <begin position="1229"/>
        <end position="1253"/>
    </location>
</feature>
<feature type="compositionally biased region" description="Polar residues" evidence="1">
    <location>
        <begin position="828"/>
        <end position="844"/>
    </location>
</feature>
<reference evidence="2 3" key="2">
    <citation type="submission" date="2018-10" db="EMBL/GenBank/DDBJ databases">
        <authorList>
            <consortium name="Pathogen Informatics"/>
        </authorList>
    </citation>
    <scope>NUCLEOTIDE SEQUENCE [LARGE SCALE GENOMIC DNA]</scope>
</reference>
<dbReference type="WBParaSite" id="EVEC_0000119501-mRNA-1">
    <property type="protein sequence ID" value="EVEC_0000119501-mRNA-1"/>
    <property type="gene ID" value="EVEC_0000119501"/>
</dbReference>
<feature type="compositionally biased region" description="Low complexity" evidence="1">
    <location>
        <begin position="847"/>
        <end position="868"/>
    </location>
</feature>
<dbReference type="STRING" id="51028.A0A0N4UUV8"/>
<feature type="region of interest" description="Disordered" evidence="1">
    <location>
        <begin position="440"/>
        <end position="523"/>
    </location>
</feature>
<gene>
    <name evidence="2" type="ORF">EVEC_LOCUS903</name>
</gene>
<feature type="compositionally biased region" description="Basic and acidic residues" evidence="1">
    <location>
        <begin position="792"/>
        <end position="801"/>
    </location>
</feature>
<keyword evidence="3" id="KW-1185">Reference proteome</keyword>